<evidence type="ECO:0000313" key="2">
    <source>
        <dbReference type="Proteomes" id="UP001042704"/>
    </source>
</evidence>
<dbReference type="Proteomes" id="UP001042704">
    <property type="component" value="Chromosome"/>
</dbReference>
<protein>
    <submittedName>
        <fullName evidence="1">Histidinol phosphatase</fullName>
    </submittedName>
</protein>
<evidence type="ECO:0000313" key="1">
    <source>
        <dbReference type="EMBL" id="QSZ66480.1"/>
    </source>
</evidence>
<dbReference type="RefSeq" id="WP_265581823.1">
    <property type="nucleotide sequence ID" value="NZ_CP036172.1"/>
</dbReference>
<dbReference type="InterPro" id="IPR016195">
    <property type="entry name" value="Pol/histidinol_Pase-like"/>
</dbReference>
<dbReference type="KEGG" id="maqe:RJ40_02675"/>
<keyword evidence="2" id="KW-1185">Reference proteome</keyword>
<name>A0A8A3S483_9EURY</name>
<reference evidence="1" key="2">
    <citation type="submission" date="2019-02" db="EMBL/GenBank/DDBJ databases">
        <authorList>
            <person name="Chen S.-C."/>
            <person name="Chien H.-H."/>
            <person name="Lai M.-C."/>
        </authorList>
    </citation>
    <scope>NUCLEOTIDE SEQUENCE</scope>
    <source>
        <strain evidence="1">N2F9704</strain>
    </source>
</reference>
<accession>A0A8A3S483</accession>
<dbReference type="PANTHER" id="PTHR42924">
    <property type="entry name" value="EXONUCLEASE"/>
    <property type="match status" value="1"/>
</dbReference>
<dbReference type="PANTHER" id="PTHR42924:SF3">
    <property type="entry name" value="POLYMERASE_HISTIDINOL PHOSPHATASE N-TERMINAL DOMAIN-CONTAINING PROTEIN"/>
    <property type="match status" value="1"/>
</dbReference>
<reference evidence="1" key="1">
    <citation type="journal article" date="2001" name="Int. J. Syst. Evol. Microbiol.">
        <title>Methanofollis aquaemaris sp. nov., a methanogen isolated from an aquaculture fish pond.</title>
        <authorList>
            <person name="Lai M.C."/>
            <person name="Chen S.C."/>
        </authorList>
    </citation>
    <scope>NUCLEOTIDE SEQUENCE</scope>
    <source>
        <strain evidence="1">N2F9704</strain>
    </source>
</reference>
<dbReference type="Gene3D" id="3.20.20.140">
    <property type="entry name" value="Metal-dependent hydrolases"/>
    <property type="match status" value="1"/>
</dbReference>
<dbReference type="SUPFAM" id="SSF89550">
    <property type="entry name" value="PHP domain-like"/>
    <property type="match status" value="1"/>
</dbReference>
<dbReference type="EMBL" id="CP036172">
    <property type="protein sequence ID" value="QSZ66480.1"/>
    <property type="molecule type" value="Genomic_DNA"/>
</dbReference>
<gene>
    <name evidence="1" type="ORF">RJ40_02675</name>
</gene>
<dbReference type="GO" id="GO:0035312">
    <property type="term" value="F:5'-3' DNA exonuclease activity"/>
    <property type="evidence" value="ECO:0007669"/>
    <property type="project" value="TreeGrafter"/>
</dbReference>
<dbReference type="GO" id="GO:0004534">
    <property type="term" value="F:5'-3' RNA exonuclease activity"/>
    <property type="evidence" value="ECO:0007669"/>
    <property type="project" value="TreeGrafter"/>
</dbReference>
<dbReference type="CDD" id="cd07432">
    <property type="entry name" value="PHP_HisPPase"/>
    <property type="match status" value="1"/>
</dbReference>
<dbReference type="Pfam" id="PF13263">
    <property type="entry name" value="PHP_C"/>
    <property type="match status" value="1"/>
</dbReference>
<dbReference type="GeneID" id="76423232"/>
<dbReference type="InterPro" id="IPR052018">
    <property type="entry name" value="PHP_domain"/>
</dbReference>
<organism evidence="1 2">
    <name type="scientific">Methanofollis aquaemaris</name>
    <dbReference type="NCBI Taxonomy" id="126734"/>
    <lineage>
        <taxon>Archaea</taxon>
        <taxon>Methanobacteriati</taxon>
        <taxon>Methanobacteriota</taxon>
        <taxon>Stenosarchaea group</taxon>
        <taxon>Methanomicrobia</taxon>
        <taxon>Methanomicrobiales</taxon>
        <taxon>Methanomicrobiaceae</taxon>
        <taxon>Methanofollis</taxon>
    </lineage>
</organism>
<dbReference type="AlphaFoldDB" id="A0A8A3S483"/>
<proteinExistence type="predicted"/>
<sequence length="250" mass="27347">MSSRTTPADRFQTTDTDSECIGLDMHVHTSHSPDAVVGADAVVRAWQTHRVLALVCDHDTVRGSEEVYRRIRETDPDVPFIRAEEISTAEGEVIGAFLTEEIPPGLPAAETVDLIRAQGAISIVPHPFCAFRSSAIERRALEEIIGRVDIIEGYNARNISPEANRAAQAYGRTHKKMLSVGSDAHLPFELCRTFVELEPFEGPEDLLAHLKKGTVHFMATDPAVHTVSRAVKAVKCSCLLHGNHGICGHV</sequence>